<protein>
    <submittedName>
        <fullName evidence="1">Uncharacterized protein</fullName>
    </submittedName>
</protein>
<dbReference type="EMBL" id="KV425633">
    <property type="protein sequence ID" value="KZT19773.1"/>
    <property type="molecule type" value="Genomic_DNA"/>
</dbReference>
<dbReference type="InParanoid" id="A0A165NKH6"/>
<sequence>RTSGLVTLRPRLVFSPSALVSSSHPPLSSRLRPPCIRVLASSSPNPAFSYRLLFSYPSFSSRLHLILRSRLVFTHLRSPVLYSLTFAHPSCIHKFSPSRNNPNEIQHSLVHIPLPALPRHARLLILAGTYRCRQVSARGRRRWRGWWWWGIVRTRTPPPASPSSSSSSGGATCAWLYGGRSRGGWGRC</sequence>
<accession>A0A165NKH6</accession>
<evidence type="ECO:0000313" key="2">
    <source>
        <dbReference type="Proteomes" id="UP000076761"/>
    </source>
</evidence>
<organism evidence="1 2">
    <name type="scientific">Neolentinus lepideus HHB14362 ss-1</name>
    <dbReference type="NCBI Taxonomy" id="1314782"/>
    <lineage>
        <taxon>Eukaryota</taxon>
        <taxon>Fungi</taxon>
        <taxon>Dikarya</taxon>
        <taxon>Basidiomycota</taxon>
        <taxon>Agaricomycotina</taxon>
        <taxon>Agaricomycetes</taxon>
        <taxon>Gloeophyllales</taxon>
        <taxon>Gloeophyllaceae</taxon>
        <taxon>Neolentinus</taxon>
    </lineage>
</organism>
<gene>
    <name evidence="1" type="ORF">NEOLEDRAFT_1245620</name>
</gene>
<evidence type="ECO:0000313" key="1">
    <source>
        <dbReference type="EMBL" id="KZT19773.1"/>
    </source>
</evidence>
<feature type="non-terminal residue" evidence="1">
    <location>
        <position position="1"/>
    </location>
</feature>
<dbReference type="Proteomes" id="UP000076761">
    <property type="component" value="Unassembled WGS sequence"/>
</dbReference>
<reference evidence="1 2" key="1">
    <citation type="journal article" date="2016" name="Mol. Biol. Evol.">
        <title>Comparative Genomics of Early-Diverging Mushroom-Forming Fungi Provides Insights into the Origins of Lignocellulose Decay Capabilities.</title>
        <authorList>
            <person name="Nagy L.G."/>
            <person name="Riley R."/>
            <person name="Tritt A."/>
            <person name="Adam C."/>
            <person name="Daum C."/>
            <person name="Floudas D."/>
            <person name="Sun H."/>
            <person name="Yadav J.S."/>
            <person name="Pangilinan J."/>
            <person name="Larsson K.H."/>
            <person name="Matsuura K."/>
            <person name="Barry K."/>
            <person name="Labutti K."/>
            <person name="Kuo R."/>
            <person name="Ohm R.A."/>
            <person name="Bhattacharya S.S."/>
            <person name="Shirouzu T."/>
            <person name="Yoshinaga Y."/>
            <person name="Martin F.M."/>
            <person name="Grigoriev I.V."/>
            <person name="Hibbett D.S."/>
        </authorList>
    </citation>
    <scope>NUCLEOTIDE SEQUENCE [LARGE SCALE GENOMIC DNA]</scope>
    <source>
        <strain evidence="1 2">HHB14362 ss-1</strain>
    </source>
</reference>
<keyword evidence="2" id="KW-1185">Reference proteome</keyword>
<dbReference type="AlphaFoldDB" id="A0A165NKH6"/>
<feature type="non-terminal residue" evidence="1">
    <location>
        <position position="188"/>
    </location>
</feature>
<name>A0A165NKH6_9AGAM</name>
<proteinExistence type="predicted"/>